<evidence type="ECO:0000259" key="4">
    <source>
        <dbReference type="Pfam" id="PF24245"/>
    </source>
</evidence>
<evidence type="ECO:0000313" key="6">
    <source>
        <dbReference type="WBParaSite" id="PSAMB.scaffold1600size29522.g14057.t1"/>
    </source>
</evidence>
<dbReference type="AlphaFoldDB" id="A0A914V6L2"/>
<dbReference type="InterPro" id="IPR056513">
    <property type="entry name" value="INO80F"/>
</dbReference>
<comment type="subcellular location">
    <subcellularLocation>
        <location evidence="1">Nucleus</location>
    </subcellularLocation>
</comment>
<evidence type="ECO:0000313" key="5">
    <source>
        <dbReference type="Proteomes" id="UP000887566"/>
    </source>
</evidence>
<keyword evidence="5" id="KW-1185">Reference proteome</keyword>
<evidence type="ECO:0000256" key="2">
    <source>
        <dbReference type="ARBA" id="ARBA00023242"/>
    </source>
</evidence>
<sequence length="227" mass="24955">MKANEAESSSSTASPSSTAATPLPDPTSQKYMEKYTLLMQKYKYIRLSNDKLKNRLYHVKKEIKHLKRLKRILCQRLLLVGDRFMDSCLEIPDNEPGSNVADKIIADVASIASSQSSTAPRRRSRPDHRRKEQSQEIQSIADAAKLSVSSIIDSVITESHEERLLARGDGKGPLEDGTDPSTITDGAGGLLSPCRSESTVDSEIANDYAYMAALVDPTTTDTDPPEE</sequence>
<accession>A0A914V6L2</accession>
<feature type="region of interest" description="Disordered" evidence="3">
    <location>
        <begin position="112"/>
        <end position="133"/>
    </location>
</feature>
<dbReference type="Proteomes" id="UP000887566">
    <property type="component" value="Unplaced"/>
</dbReference>
<protein>
    <recommendedName>
        <fullName evidence="4">INO80 complex subunit F domain-containing protein</fullName>
    </recommendedName>
</protein>
<evidence type="ECO:0000256" key="1">
    <source>
        <dbReference type="ARBA" id="ARBA00004123"/>
    </source>
</evidence>
<dbReference type="Pfam" id="PF24245">
    <property type="entry name" value="INO80F"/>
    <property type="match status" value="1"/>
</dbReference>
<keyword evidence="2" id="KW-0539">Nucleus</keyword>
<evidence type="ECO:0000256" key="3">
    <source>
        <dbReference type="SAM" id="MobiDB-lite"/>
    </source>
</evidence>
<organism evidence="5 6">
    <name type="scientific">Plectus sambesii</name>
    <dbReference type="NCBI Taxonomy" id="2011161"/>
    <lineage>
        <taxon>Eukaryota</taxon>
        <taxon>Metazoa</taxon>
        <taxon>Ecdysozoa</taxon>
        <taxon>Nematoda</taxon>
        <taxon>Chromadorea</taxon>
        <taxon>Plectida</taxon>
        <taxon>Plectina</taxon>
        <taxon>Plectoidea</taxon>
        <taxon>Plectidae</taxon>
        <taxon>Plectus</taxon>
    </lineage>
</organism>
<name>A0A914V6L2_9BILA</name>
<feature type="region of interest" description="Disordered" evidence="3">
    <location>
        <begin position="1"/>
        <end position="27"/>
    </location>
</feature>
<proteinExistence type="predicted"/>
<feature type="region of interest" description="Disordered" evidence="3">
    <location>
        <begin position="163"/>
        <end position="195"/>
    </location>
</feature>
<dbReference type="GO" id="GO:0005634">
    <property type="term" value="C:nucleus"/>
    <property type="evidence" value="ECO:0007669"/>
    <property type="project" value="UniProtKB-SubCell"/>
</dbReference>
<feature type="domain" description="INO80 complex subunit F" evidence="4">
    <location>
        <begin position="31"/>
        <end position="77"/>
    </location>
</feature>
<dbReference type="WBParaSite" id="PSAMB.scaffold1600size29522.g14057.t1">
    <property type="protein sequence ID" value="PSAMB.scaffold1600size29522.g14057.t1"/>
    <property type="gene ID" value="PSAMB.scaffold1600size29522.g14057"/>
</dbReference>
<reference evidence="6" key="1">
    <citation type="submission" date="2022-11" db="UniProtKB">
        <authorList>
            <consortium name="WormBaseParasite"/>
        </authorList>
    </citation>
    <scope>IDENTIFICATION</scope>
</reference>
<feature type="compositionally biased region" description="Basic and acidic residues" evidence="3">
    <location>
        <begin position="163"/>
        <end position="174"/>
    </location>
</feature>